<dbReference type="RefSeq" id="WP_227163174.1">
    <property type="nucleotide sequence ID" value="NZ_JAJCIO010000010.1"/>
</dbReference>
<reference evidence="1 2" key="1">
    <citation type="submission" date="2022-06" db="EMBL/GenBank/DDBJ databases">
        <title>Isolation of gut microbiota from human fecal samples.</title>
        <authorList>
            <person name="Pamer E.G."/>
            <person name="Barat B."/>
            <person name="Waligurski E."/>
            <person name="Medina S."/>
            <person name="Paddock L."/>
            <person name="Mostad J."/>
        </authorList>
    </citation>
    <scope>NUCLEOTIDE SEQUENCE [LARGE SCALE GENOMIC DNA]</scope>
    <source>
        <strain evidence="1 2">DFI.1.1</strain>
    </source>
</reference>
<name>A0ABT1SSN6_9FIRM</name>
<dbReference type="Gene3D" id="1.10.1070.20">
    <property type="match status" value="1"/>
</dbReference>
<accession>A0ABT1SSN6</accession>
<organism evidence="1 2">
    <name type="scientific">Megasphaera massiliensis</name>
    <dbReference type="NCBI Taxonomy" id="1232428"/>
    <lineage>
        <taxon>Bacteria</taxon>
        <taxon>Bacillati</taxon>
        <taxon>Bacillota</taxon>
        <taxon>Negativicutes</taxon>
        <taxon>Veillonellales</taxon>
        <taxon>Veillonellaceae</taxon>
        <taxon>Megasphaera</taxon>
    </lineage>
</organism>
<proteinExistence type="predicted"/>
<sequence>MTDETVKAYTLRAKDTALIEFSLYRRQGGGDGSLPGTDELVIDKVHVDQQALFPAALKTGVSLTGKKLADWIRSRKLPRHRHFAEAMEAAIHDDGQLMTYVDVTKALSLNDAYWITATDISPSWADCNLYDHPFEEGMAAVAFTGEGGPFQGPLATPELTTCGALKKCWIRRDGRLYLQKGDGFMPRSDGRTQATLEWYAAQVAEVMELPHIPYELEWYTQADGTKETVCLCELFTCADVGYVDAHTYFSQQGLDWASLDDETLAAHERMAQLYGREAYADLMVFDALICNKDRHYGNYGYLIDNDTGAWIGPAPIFDNGRSLLYDASTYDLDHLEDYMAGPGGRGTSMPFDALAQFFVEPRHLEGLQKLTTFSFENHPTCPLPEVTLARLTNFVRQRAAHIIDLYEAREMHHHLTVTD</sequence>
<evidence type="ECO:0000313" key="2">
    <source>
        <dbReference type="Proteomes" id="UP001206692"/>
    </source>
</evidence>
<evidence type="ECO:0000313" key="1">
    <source>
        <dbReference type="EMBL" id="MCQ5342737.1"/>
    </source>
</evidence>
<dbReference type="Proteomes" id="UP001206692">
    <property type="component" value="Unassembled WGS sequence"/>
</dbReference>
<comment type="caution">
    <text evidence="1">The sequence shown here is derived from an EMBL/GenBank/DDBJ whole genome shotgun (WGS) entry which is preliminary data.</text>
</comment>
<protein>
    <recommendedName>
        <fullName evidence="3">Protein kinase</fullName>
    </recommendedName>
</protein>
<dbReference type="EMBL" id="JANGEW010000011">
    <property type="protein sequence ID" value="MCQ5342737.1"/>
    <property type="molecule type" value="Genomic_DNA"/>
</dbReference>
<keyword evidence="2" id="KW-1185">Reference proteome</keyword>
<evidence type="ECO:0008006" key="3">
    <source>
        <dbReference type="Google" id="ProtNLM"/>
    </source>
</evidence>
<gene>
    <name evidence="1" type="ORF">NE675_06775</name>
</gene>